<dbReference type="GO" id="GO:0002189">
    <property type="term" value="C:ribose phosphate diphosphokinase complex"/>
    <property type="evidence" value="ECO:0007669"/>
    <property type="project" value="TreeGrafter"/>
</dbReference>
<dbReference type="Pfam" id="PF13793">
    <property type="entry name" value="Pribosyltran_N"/>
    <property type="match status" value="1"/>
</dbReference>
<dbReference type="PROSITE" id="PS00114">
    <property type="entry name" value="PRPP_SYNTHASE"/>
    <property type="match status" value="1"/>
</dbReference>
<dbReference type="Gene3D" id="3.40.50.2020">
    <property type="match status" value="2"/>
</dbReference>
<dbReference type="RefSeq" id="WP_059393186.1">
    <property type="nucleotide sequence ID" value="NZ_DF968078.1"/>
</dbReference>
<dbReference type="GO" id="GO:0006164">
    <property type="term" value="P:purine nucleotide biosynthetic process"/>
    <property type="evidence" value="ECO:0007669"/>
    <property type="project" value="TreeGrafter"/>
</dbReference>
<evidence type="ECO:0000313" key="11">
    <source>
        <dbReference type="EMBL" id="GAP03669.1"/>
    </source>
</evidence>
<dbReference type="GO" id="GO:0005524">
    <property type="term" value="F:ATP binding"/>
    <property type="evidence" value="ECO:0007669"/>
    <property type="project" value="UniProtKB-KW"/>
</dbReference>
<proteinExistence type="predicted"/>
<dbReference type="InterPro" id="IPR000836">
    <property type="entry name" value="PRTase_dom"/>
</dbReference>
<dbReference type="NCBIfam" id="TIGR01251">
    <property type="entry name" value="ribP_PPkin"/>
    <property type="match status" value="1"/>
</dbReference>
<evidence type="ECO:0000256" key="5">
    <source>
        <dbReference type="ARBA" id="ARBA00022741"/>
    </source>
</evidence>
<dbReference type="AlphaFoldDB" id="A0A3F3HBU3"/>
<dbReference type="SMART" id="SM01400">
    <property type="entry name" value="Pribosyltran_N"/>
    <property type="match status" value="1"/>
</dbReference>
<dbReference type="PANTHER" id="PTHR10210">
    <property type="entry name" value="RIBOSE-PHOSPHATE DIPHOSPHOKINASE FAMILY MEMBER"/>
    <property type="match status" value="1"/>
</dbReference>
<accession>A0A3F3HBU3</accession>
<comment type="catalytic activity">
    <reaction evidence="9">
        <text>D-ribose 5-phosphate + ATP = 5-phospho-alpha-D-ribose 1-diphosphate + AMP + H(+)</text>
        <dbReference type="Rhea" id="RHEA:15609"/>
        <dbReference type="ChEBI" id="CHEBI:15378"/>
        <dbReference type="ChEBI" id="CHEBI:30616"/>
        <dbReference type="ChEBI" id="CHEBI:58017"/>
        <dbReference type="ChEBI" id="CHEBI:78346"/>
        <dbReference type="ChEBI" id="CHEBI:456215"/>
        <dbReference type="EC" id="2.7.6.1"/>
    </reaction>
</comment>
<dbReference type="InterPro" id="IPR029099">
    <property type="entry name" value="Pribosyltran_N"/>
</dbReference>
<evidence type="ECO:0000256" key="4">
    <source>
        <dbReference type="ARBA" id="ARBA00022727"/>
    </source>
</evidence>
<dbReference type="PANTHER" id="PTHR10210:SF41">
    <property type="entry name" value="RIBOSE-PHOSPHATE PYROPHOSPHOKINASE 1, CHLOROPLASTIC"/>
    <property type="match status" value="1"/>
</dbReference>
<keyword evidence="7" id="KW-0067">ATP-binding</keyword>
<evidence type="ECO:0000259" key="10">
    <source>
        <dbReference type="Pfam" id="PF13793"/>
    </source>
</evidence>
<dbReference type="EMBL" id="DF968078">
    <property type="protein sequence ID" value="GAP03669.1"/>
    <property type="molecule type" value="Genomic_DNA"/>
</dbReference>
<dbReference type="InterPro" id="IPR005946">
    <property type="entry name" value="Rib-P_diPkinase"/>
</dbReference>
<evidence type="ECO:0000256" key="2">
    <source>
        <dbReference type="ARBA" id="ARBA00022679"/>
    </source>
</evidence>
<keyword evidence="2" id="KW-0808">Transferase</keyword>
<dbReference type="GO" id="GO:0006015">
    <property type="term" value="P:5-phosphoribose 1-diphosphate biosynthetic process"/>
    <property type="evidence" value="ECO:0007669"/>
    <property type="project" value="TreeGrafter"/>
</dbReference>
<dbReference type="Pfam" id="PF14572">
    <property type="entry name" value="Pribosyl_synth"/>
    <property type="match status" value="1"/>
</dbReference>
<dbReference type="GO" id="GO:0000287">
    <property type="term" value="F:magnesium ion binding"/>
    <property type="evidence" value="ECO:0007669"/>
    <property type="project" value="InterPro"/>
</dbReference>
<dbReference type="InterPro" id="IPR029057">
    <property type="entry name" value="PRTase-like"/>
</dbReference>
<evidence type="ECO:0000256" key="1">
    <source>
        <dbReference type="ARBA" id="ARBA00013247"/>
    </source>
</evidence>
<dbReference type="FunFam" id="3.40.50.2020:FF:000007">
    <property type="entry name" value="Ribose-phosphate pyrophosphokinase"/>
    <property type="match status" value="1"/>
</dbReference>
<dbReference type="EC" id="2.7.6.1" evidence="1"/>
<organism evidence="11">
    <name type="scientific">Fructobacillus tropaeoli</name>
    <dbReference type="NCBI Taxonomy" id="709323"/>
    <lineage>
        <taxon>Bacteria</taxon>
        <taxon>Bacillati</taxon>
        <taxon>Bacillota</taxon>
        <taxon>Bacilli</taxon>
        <taxon>Lactobacillales</taxon>
        <taxon>Lactobacillaceae</taxon>
        <taxon>Fructobacillus</taxon>
    </lineage>
</organism>
<keyword evidence="8" id="KW-0460">Magnesium</keyword>
<evidence type="ECO:0000256" key="7">
    <source>
        <dbReference type="ARBA" id="ARBA00022840"/>
    </source>
</evidence>
<dbReference type="SUPFAM" id="SSF53271">
    <property type="entry name" value="PRTase-like"/>
    <property type="match status" value="2"/>
</dbReference>
<keyword evidence="4" id="KW-0545">Nucleotide biosynthesis</keyword>
<name>A0A3F3HBU3_9LACO</name>
<protein>
    <recommendedName>
        <fullName evidence="1">ribose-phosphate diphosphokinase</fullName>
        <ecNumber evidence="1">2.7.6.1</ecNumber>
    </recommendedName>
</protein>
<dbReference type="NCBIfam" id="NF002320">
    <property type="entry name" value="PRK01259.1"/>
    <property type="match status" value="1"/>
</dbReference>
<evidence type="ECO:0000256" key="8">
    <source>
        <dbReference type="ARBA" id="ARBA00022842"/>
    </source>
</evidence>
<reference evidence="11" key="1">
    <citation type="journal article" date="2015" name="BMC Genomics">
        <title>Comparative genomics of Fructobacillus spp. and Leuconostoc spp. reveals niche-specific evolution of Fructobacillus spp.</title>
        <authorList>
            <person name="Endo A."/>
            <person name="Tanizawa Y."/>
            <person name="Tanaka N."/>
            <person name="Maeno S."/>
            <person name="Kumar H."/>
            <person name="Shiwa Y."/>
            <person name="Okada S."/>
            <person name="Yoshikawa H."/>
            <person name="Dicks L."/>
            <person name="Nakagawa J."/>
            <person name="Arita M."/>
        </authorList>
    </citation>
    <scope>NUCLEOTIDE SEQUENCE [LARGE SCALE GENOMIC DNA]</scope>
    <source>
        <strain evidence="11">F214-1</strain>
    </source>
</reference>
<dbReference type="GO" id="GO:0004749">
    <property type="term" value="F:ribose phosphate diphosphokinase activity"/>
    <property type="evidence" value="ECO:0007669"/>
    <property type="project" value="UniProtKB-EC"/>
</dbReference>
<evidence type="ECO:0000256" key="9">
    <source>
        <dbReference type="ARBA" id="ARBA00049535"/>
    </source>
</evidence>
<evidence type="ECO:0000256" key="3">
    <source>
        <dbReference type="ARBA" id="ARBA00022723"/>
    </source>
</evidence>
<keyword evidence="5" id="KW-0547">Nucleotide-binding</keyword>
<dbReference type="STRING" id="709323.GCA_001047135_00214"/>
<dbReference type="CDD" id="cd06223">
    <property type="entry name" value="PRTases_typeI"/>
    <property type="match status" value="1"/>
</dbReference>
<dbReference type="Proteomes" id="UP000064514">
    <property type="component" value="Unassembled WGS sequence"/>
</dbReference>
<feature type="domain" description="Ribose-phosphate pyrophosphokinase N-terminal" evidence="10">
    <location>
        <begin position="8"/>
        <end position="123"/>
    </location>
</feature>
<sequence>MTANPKYRLFDLGTNPDLTEAIAKQLHTPVAPVEIQTFADNEIYERIVDSVRGIDVYVVQPISEPVNDNFIKLMIFIDAAKRTSAKSINVIIPYLGYARSDRKTRSREPIVARLIANMLESQGVKRVMTMDLHTSQVQGFFDIPVDHLIAMPVQAKFYEDQGLVGPDVVVVASGSSTLKLVQRLAEVLHAQWAIVDQDRDPRVKTAVTGNVAGKHAIILSDMIDTGEATVKAAVAVQKAGAKTIDALATHAVLSGDASKKLQDSVLDRVIVTDTVPIPAEKHFDKLTVITAANLFAEAIGQVIAHKSMAKVMLSPDQREELE</sequence>
<evidence type="ECO:0000256" key="6">
    <source>
        <dbReference type="ARBA" id="ARBA00022777"/>
    </source>
</evidence>
<keyword evidence="3" id="KW-0479">Metal-binding</keyword>
<gene>
    <name evidence="11" type="ORF">FTRO_0012140</name>
</gene>
<dbReference type="GO" id="GO:0005737">
    <property type="term" value="C:cytoplasm"/>
    <property type="evidence" value="ECO:0007669"/>
    <property type="project" value="TreeGrafter"/>
</dbReference>
<dbReference type="GO" id="GO:0016301">
    <property type="term" value="F:kinase activity"/>
    <property type="evidence" value="ECO:0007669"/>
    <property type="project" value="UniProtKB-KW"/>
</dbReference>
<keyword evidence="6 11" id="KW-0418">Kinase</keyword>
<dbReference type="GO" id="GO:0009156">
    <property type="term" value="P:ribonucleoside monophosphate biosynthetic process"/>
    <property type="evidence" value="ECO:0007669"/>
    <property type="project" value="InterPro"/>
</dbReference>
<dbReference type="InterPro" id="IPR000842">
    <property type="entry name" value="PRib_PP_synth_CS"/>
</dbReference>